<keyword evidence="2" id="KW-1185">Reference proteome</keyword>
<dbReference type="EMBL" id="BAABHJ010000019">
    <property type="protein sequence ID" value="GAA4611895.1"/>
    <property type="molecule type" value="Genomic_DNA"/>
</dbReference>
<dbReference type="Proteomes" id="UP001500212">
    <property type="component" value="Unassembled WGS sequence"/>
</dbReference>
<evidence type="ECO:0000313" key="2">
    <source>
        <dbReference type="Proteomes" id="UP001500212"/>
    </source>
</evidence>
<evidence type="ECO:0000313" key="1">
    <source>
        <dbReference type="EMBL" id="GAA4611895.1"/>
    </source>
</evidence>
<comment type="caution">
    <text evidence="1">The sequence shown here is derived from an EMBL/GenBank/DDBJ whole genome shotgun (WGS) entry which is preliminary data.</text>
</comment>
<gene>
    <name evidence="1" type="ORF">GCM10023195_50640</name>
</gene>
<organism evidence="1 2">
    <name type="scientific">Actinoallomurus liliacearum</name>
    <dbReference type="NCBI Taxonomy" id="1080073"/>
    <lineage>
        <taxon>Bacteria</taxon>
        <taxon>Bacillati</taxon>
        <taxon>Actinomycetota</taxon>
        <taxon>Actinomycetes</taxon>
        <taxon>Streptosporangiales</taxon>
        <taxon>Thermomonosporaceae</taxon>
        <taxon>Actinoallomurus</taxon>
    </lineage>
</organism>
<accession>A0ABP8TSQ4</accession>
<name>A0ABP8TSQ4_9ACTN</name>
<proteinExistence type="predicted"/>
<reference evidence="2" key="1">
    <citation type="journal article" date="2019" name="Int. J. Syst. Evol. Microbiol.">
        <title>The Global Catalogue of Microorganisms (GCM) 10K type strain sequencing project: providing services to taxonomists for standard genome sequencing and annotation.</title>
        <authorList>
            <consortium name="The Broad Institute Genomics Platform"/>
            <consortium name="The Broad Institute Genome Sequencing Center for Infectious Disease"/>
            <person name="Wu L."/>
            <person name="Ma J."/>
        </authorList>
    </citation>
    <scope>NUCLEOTIDE SEQUENCE [LARGE SCALE GENOMIC DNA]</scope>
    <source>
        <strain evidence="2">JCM 17938</strain>
    </source>
</reference>
<protein>
    <submittedName>
        <fullName evidence="1">Uncharacterized protein</fullName>
    </submittedName>
</protein>
<sequence length="171" mass="18857">MVLVLGGGWFLALGLKAPRVWAIWSEGAVGGRLVLVLLFRALLGPVARRMAGEHRALAAQERETLSVKDRLDAVNAARQTLMQSATGAVIIARVVFTATGLIYTARTFHATEQGQITDRYTKAIEQLGSDKLDVRLGGIYALERLVRDSARDNHTVYDVLAAFLREHVKRY</sequence>